<accession>Q9PGE0</accession>
<feature type="region of interest" description="Disordered" evidence="1">
    <location>
        <begin position="1"/>
        <end position="27"/>
    </location>
</feature>
<dbReference type="AlphaFoldDB" id="Q9PGE0"/>
<dbReference type="KEGG" id="xfa:XF_0362"/>
<evidence type="ECO:0000313" key="2">
    <source>
        <dbReference type="EMBL" id="AAF83172.1"/>
    </source>
</evidence>
<dbReference type="PIR" id="A82815">
    <property type="entry name" value="A82815"/>
</dbReference>
<dbReference type="EMBL" id="AE003849">
    <property type="protein sequence ID" value="AAF83172.1"/>
    <property type="molecule type" value="Genomic_DNA"/>
</dbReference>
<name>Q9PGE0_XYLFA</name>
<dbReference type="Proteomes" id="UP000000812">
    <property type="component" value="Chromosome"/>
</dbReference>
<feature type="compositionally biased region" description="Polar residues" evidence="1">
    <location>
        <begin position="76"/>
        <end position="94"/>
    </location>
</feature>
<organism evidence="2 3">
    <name type="scientific">Xylella fastidiosa (strain 9a5c)</name>
    <dbReference type="NCBI Taxonomy" id="160492"/>
    <lineage>
        <taxon>Bacteria</taxon>
        <taxon>Pseudomonadati</taxon>
        <taxon>Pseudomonadota</taxon>
        <taxon>Gammaproteobacteria</taxon>
        <taxon>Lysobacterales</taxon>
        <taxon>Lysobacteraceae</taxon>
        <taxon>Xylella</taxon>
    </lineage>
</organism>
<feature type="region of interest" description="Disordered" evidence="1">
    <location>
        <begin position="46"/>
        <end position="94"/>
    </location>
</feature>
<reference evidence="2 3" key="1">
    <citation type="journal article" date="2000" name="Nature">
        <title>The genome sequence of the plant pathogen Xylella fastidiosa.</title>
        <authorList>
            <person name="Simpson A.J."/>
            <person name="Reinach F.C."/>
            <person name="Arruda P."/>
            <person name="Abreu F.A."/>
            <person name="Acencio M."/>
            <person name="Alvarenga R."/>
            <person name="Alves L.M."/>
            <person name="Araya J.E."/>
            <person name="Baia G.S."/>
            <person name="Baptista C.S."/>
            <person name="Barros M.H."/>
            <person name="Bonaccorsi E.D."/>
            <person name="Bordin S."/>
            <person name="Bove J.M."/>
            <person name="Briones M.R."/>
            <person name="Bueno M.R."/>
            <person name="Camargo A.A."/>
            <person name="Camargo L.E."/>
            <person name="Carraro D.M."/>
            <person name="Carrer H."/>
            <person name="Colauto N.B."/>
            <person name="Colombo C."/>
            <person name="Costa F.F."/>
            <person name="Costa M.C."/>
            <person name="Costa-Neto C.M."/>
            <person name="Coutinho L.L."/>
            <person name="Cristofani M."/>
            <person name="Dias-Neto E."/>
            <person name="Docena C."/>
            <person name="El-Dorry H."/>
            <person name="Facincani A.P."/>
            <person name="Ferreira A.J."/>
            <person name="Ferreira V.C."/>
            <person name="Ferro J.A."/>
            <person name="Fraga J.S."/>
            <person name="Franca S.C."/>
            <person name="Franco M.C."/>
            <person name="Frohme M."/>
            <person name="Furlan L.R."/>
            <person name="Garnier M."/>
            <person name="Goldman G.H."/>
            <person name="Goldman M.H."/>
            <person name="Gomes S.L."/>
            <person name="Gruber A."/>
            <person name="Ho P.L."/>
            <person name="Hoheisel J.D."/>
            <person name="Junqueira M.L."/>
            <person name="Kemper E.L."/>
            <person name="Kitajima J.P."/>
            <person name="Krieger J.E."/>
            <person name="Kuramae E.E."/>
            <person name="Laigret F."/>
            <person name="Lambais M.R."/>
            <person name="Leite L.C."/>
            <person name="Lemos E.G."/>
            <person name="Lemos M.V."/>
            <person name="Lopes S.A."/>
            <person name="Lopes C.R."/>
            <person name="Machado J.A."/>
            <person name="Machado M.A."/>
            <person name="Madeira A.M."/>
            <person name="Madeira H.M."/>
            <person name="Marino C.L."/>
            <person name="Marques M.V."/>
            <person name="Martins E.A."/>
            <person name="Martins E.M."/>
            <person name="Matsukuma A.Y."/>
            <person name="Menck C.F."/>
            <person name="Miracca E.C."/>
            <person name="Miyaki C.Y."/>
            <person name="Monteriro-Vitorello C.B."/>
            <person name="Moon D.H."/>
            <person name="Nagai M.A."/>
            <person name="Nascimento A.L."/>
            <person name="Netto L.E."/>
            <person name="Nhani A.Jr."/>
            <person name="Nobrega F.G."/>
            <person name="Nunes L.R."/>
            <person name="Oliveira M.A."/>
            <person name="de Oliveira M.C."/>
            <person name="de Oliveira R.C."/>
            <person name="Palmieri D.A."/>
            <person name="Paris A."/>
            <person name="Peixoto B.R."/>
            <person name="Pereira G.A."/>
            <person name="Pereira H.A.Jr."/>
            <person name="Pesquero J.B."/>
            <person name="Quaggio R.B."/>
            <person name="Roberto P.G."/>
            <person name="Rodrigues V."/>
            <person name="de M Rosa A.J."/>
            <person name="de Rosa V.E.Jr."/>
            <person name="de Sa R.G."/>
            <person name="Santelli R.V."/>
            <person name="Sawasaki H.E."/>
            <person name="da Silva A.C."/>
            <person name="da Silva A.M."/>
            <person name="da Silva F.R."/>
            <person name="da Silva W.A.Jr."/>
            <person name="da Silveira J.F."/>
            <person name="Silvestri M.L."/>
            <person name="Siqueira W.J."/>
            <person name="de Souza A.A."/>
            <person name="de Souza A.P."/>
            <person name="Terenzi M.F."/>
            <person name="Truffi D."/>
            <person name="Tsai S.M."/>
            <person name="Tsuhako M.H."/>
            <person name="Vallada H."/>
            <person name="Van Sluys M.A."/>
            <person name="Verjovski-Almeida S."/>
            <person name="Vettore A.L."/>
            <person name="Zago M.A."/>
            <person name="Zatz M."/>
            <person name="Meidanis J."/>
            <person name="Setubal J.C."/>
        </authorList>
    </citation>
    <scope>NUCLEOTIDE SEQUENCE [LARGE SCALE GENOMIC DNA]</scope>
    <source>
        <strain evidence="2 3">9a5c</strain>
    </source>
</reference>
<protein>
    <submittedName>
        <fullName evidence="2">Uncharacterized protein</fullName>
    </submittedName>
</protein>
<evidence type="ECO:0000313" key="3">
    <source>
        <dbReference type="Proteomes" id="UP000000812"/>
    </source>
</evidence>
<evidence type="ECO:0000256" key="1">
    <source>
        <dbReference type="SAM" id="MobiDB-lite"/>
    </source>
</evidence>
<gene>
    <name evidence="2" type="ordered locus">XF_0362</name>
</gene>
<dbReference type="HOGENOM" id="CLU_175672_0_0_6"/>
<sequence>MSTVIDVRRITHLTHHPTARGNPISLSNTPTARILISRQSFSRNAVPCTVTPGKRSNQSSHAHSAWKQRRKEPNQNKKTATKNRTPMTPNTMQQQRLAPIAAVHIRS</sequence>
<proteinExistence type="predicted"/>